<dbReference type="GO" id="GO:0016747">
    <property type="term" value="F:acyltransferase activity, transferring groups other than amino-acyl groups"/>
    <property type="evidence" value="ECO:0007669"/>
    <property type="project" value="InterPro"/>
</dbReference>
<dbReference type="InterPro" id="IPR050832">
    <property type="entry name" value="Bact_Acetyltransf"/>
</dbReference>
<evidence type="ECO:0000313" key="6">
    <source>
        <dbReference type="Proteomes" id="UP000264146"/>
    </source>
</evidence>
<proteinExistence type="predicted"/>
<dbReference type="InterPro" id="IPR016181">
    <property type="entry name" value="Acyl_CoA_acyltransferase"/>
</dbReference>
<dbReference type="PROSITE" id="PS51186">
    <property type="entry name" value="GNAT"/>
    <property type="match status" value="1"/>
</dbReference>
<evidence type="ECO:0000259" key="3">
    <source>
        <dbReference type="PROSITE" id="PS51186"/>
    </source>
</evidence>
<gene>
    <name evidence="5" type="ORF">NCTC12218_02212</name>
</gene>
<dbReference type="Pfam" id="PF00583">
    <property type="entry name" value="Acetyltransf_1"/>
    <property type="match status" value="1"/>
</dbReference>
<evidence type="ECO:0000313" key="4">
    <source>
        <dbReference type="EMBL" id="CAD7360535.1"/>
    </source>
</evidence>
<sequence>MSVTIREVSINDVNTFTTLMQQVFEESEYMLYDPGEYMPSFENAISKMEEVITSPHLAIFVAQKEEQLVGYLTVKTKTLHRIAHIAEISIGVLRQYQNAGIGYQLLQQCMEWCRQHGVTRLSLSVVTENKAAVQFYERAGFKIEGELQHTLKIENHYYNSFIMAYLLSSSSNPTP</sequence>
<evidence type="ECO:0000313" key="5">
    <source>
        <dbReference type="EMBL" id="SUM90130.1"/>
    </source>
</evidence>
<reference evidence="5" key="1">
    <citation type="submission" date="2018-06" db="EMBL/GenBank/DDBJ databases">
        <authorList>
            <consortium name="Pathogen Informatics"/>
            <person name="Doyle S."/>
        </authorList>
    </citation>
    <scope>NUCLEOTIDE SEQUENCE [LARGE SCALE GENOMIC DNA]</scope>
    <source>
        <strain evidence="5">NCTC12218</strain>
    </source>
</reference>
<dbReference type="SUPFAM" id="SSF55729">
    <property type="entry name" value="Acyl-CoA N-acyltransferases (Nat)"/>
    <property type="match status" value="1"/>
</dbReference>
<reference evidence="4 6" key="2">
    <citation type="submission" date="2020-11" db="EMBL/GenBank/DDBJ databases">
        <authorList>
            <consortium name="Pathogen Informatics"/>
        </authorList>
    </citation>
    <scope>NUCLEOTIDE SEQUENCE [LARGE SCALE GENOMIC DNA]</scope>
    <source>
        <strain evidence="4 6">NCTC12218</strain>
    </source>
</reference>
<name>A0A7Z7VXX2_STASC</name>
<dbReference type="InterPro" id="IPR000182">
    <property type="entry name" value="GNAT_dom"/>
</dbReference>
<accession>A0A7Z7VXX2</accession>
<protein>
    <submittedName>
        <fullName evidence="5">GNAT family acetyltransferase</fullName>
    </submittedName>
</protein>
<dbReference type="RefSeq" id="WP_016424403.1">
    <property type="nucleotide sequence ID" value="NZ_CABKRV010000001.1"/>
</dbReference>
<dbReference type="PANTHER" id="PTHR43877:SF2">
    <property type="entry name" value="AMINOALKYLPHOSPHONATE N-ACETYLTRANSFERASE-RELATED"/>
    <property type="match status" value="1"/>
</dbReference>
<dbReference type="EMBL" id="LR962863">
    <property type="protein sequence ID" value="CAD7360535.1"/>
    <property type="molecule type" value="Genomic_DNA"/>
</dbReference>
<dbReference type="CDD" id="cd04301">
    <property type="entry name" value="NAT_SF"/>
    <property type="match status" value="1"/>
</dbReference>
<feature type="domain" description="N-acetyltransferase" evidence="3">
    <location>
        <begin position="3"/>
        <end position="168"/>
    </location>
</feature>
<dbReference type="Proteomes" id="UP000264146">
    <property type="component" value="Chromosome"/>
</dbReference>
<keyword evidence="2" id="KW-0012">Acyltransferase</keyword>
<organism evidence="5">
    <name type="scientific">Staphylococcus schleiferi</name>
    <dbReference type="NCBI Taxonomy" id="1295"/>
    <lineage>
        <taxon>Bacteria</taxon>
        <taxon>Bacillati</taxon>
        <taxon>Bacillota</taxon>
        <taxon>Bacilli</taxon>
        <taxon>Bacillales</taxon>
        <taxon>Staphylococcaceae</taxon>
        <taxon>Staphylococcus</taxon>
    </lineage>
</organism>
<dbReference type="EMBL" id="UHEF01000001">
    <property type="protein sequence ID" value="SUM90130.1"/>
    <property type="molecule type" value="Genomic_DNA"/>
</dbReference>
<dbReference type="AlphaFoldDB" id="A0A7Z7VXX2"/>
<keyword evidence="1 5" id="KW-0808">Transferase</keyword>
<evidence type="ECO:0000256" key="1">
    <source>
        <dbReference type="ARBA" id="ARBA00022679"/>
    </source>
</evidence>
<dbReference type="Gene3D" id="3.40.630.30">
    <property type="match status" value="1"/>
</dbReference>
<evidence type="ECO:0000256" key="2">
    <source>
        <dbReference type="ARBA" id="ARBA00023315"/>
    </source>
</evidence>
<dbReference type="PANTHER" id="PTHR43877">
    <property type="entry name" value="AMINOALKYLPHOSPHONATE N-ACETYLTRANSFERASE-RELATED-RELATED"/>
    <property type="match status" value="1"/>
</dbReference>
<dbReference type="GeneID" id="93790853"/>